<evidence type="ECO:0000313" key="2">
    <source>
        <dbReference type="Proteomes" id="UP000886523"/>
    </source>
</evidence>
<gene>
    <name evidence="1" type="ORF">BS47DRAFT_1399328</name>
</gene>
<organism evidence="1 2">
    <name type="scientific">Hydnum rufescens UP504</name>
    <dbReference type="NCBI Taxonomy" id="1448309"/>
    <lineage>
        <taxon>Eukaryota</taxon>
        <taxon>Fungi</taxon>
        <taxon>Dikarya</taxon>
        <taxon>Basidiomycota</taxon>
        <taxon>Agaricomycotina</taxon>
        <taxon>Agaricomycetes</taxon>
        <taxon>Cantharellales</taxon>
        <taxon>Hydnaceae</taxon>
        <taxon>Hydnum</taxon>
    </lineage>
</organism>
<sequence>MPLPFSEASSFTAFARIYTWPSTLVAWFEFELDFASLGAFGVRAITVVTVNAARVAEGDSSSVHPDERRAHRESLYAECSSAPASMTVVSTEKHQSPILTASLRRGLIHRVMDEDGGNGCIHTTWSLNTSPALSRRPFN</sequence>
<keyword evidence="2" id="KW-1185">Reference proteome</keyword>
<dbReference type="Proteomes" id="UP000886523">
    <property type="component" value="Unassembled WGS sequence"/>
</dbReference>
<name>A0A9P6AKU8_9AGAM</name>
<proteinExistence type="predicted"/>
<dbReference type="AlphaFoldDB" id="A0A9P6AKU8"/>
<dbReference type="EMBL" id="MU129104">
    <property type="protein sequence ID" value="KAF9506671.1"/>
    <property type="molecule type" value="Genomic_DNA"/>
</dbReference>
<comment type="caution">
    <text evidence="1">The sequence shown here is derived from an EMBL/GenBank/DDBJ whole genome shotgun (WGS) entry which is preliminary data.</text>
</comment>
<protein>
    <submittedName>
        <fullName evidence="1">Uncharacterized protein</fullName>
    </submittedName>
</protein>
<reference evidence="1" key="1">
    <citation type="journal article" date="2020" name="Nat. Commun.">
        <title>Large-scale genome sequencing of mycorrhizal fungi provides insights into the early evolution of symbiotic traits.</title>
        <authorList>
            <person name="Miyauchi S."/>
            <person name="Kiss E."/>
            <person name="Kuo A."/>
            <person name="Drula E."/>
            <person name="Kohler A."/>
            <person name="Sanchez-Garcia M."/>
            <person name="Morin E."/>
            <person name="Andreopoulos B."/>
            <person name="Barry K.W."/>
            <person name="Bonito G."/>
            <person name="Buee M."/>
            <person name="Carver A."/>
            <person name="Chen C."/>
            <person name="Cichocki N."/>
            <person name="Clum A."/>
            <person name="Culley D."/>
            <person name="Crous P.W."/>
            <person name="Fauchery L."/>
            <person name="Girlanda M."/>
            <person name="Hayes R.D."/>
            <person name="Keri Z."/>
            <person name="LaButti K."/>
            <person name="Lipzen A."/>
            <person name="Lombard V."/>
            <person name="Magnuson J."/>
            <person name="Maillard F."/>
            <person name="Murat C."/>
            <person name="Nolan M."/>
            <person name="Ohm R.A."/>
            <person name="Pangilinan J."/>
            <person name="Pereira M.F."/>
            <person name="Perotto S."/>
            <person name="Peter M."/>
            <person name="Pfister S."/>
            <person name="Riley R."/>
            <person name="Sitrit Y."/>
            <person name="Stielow J.B."/>
            <person name="Szollosi G."/>
            <person name="Zifcakova L."/>
            <person name="Stursova M."/>
            <person name="Spatafora J.W."/>
            <person name="Tedersoo L."/>
            <person name="Vaario L.M."/>
            <person name="Yamada A."/>
            <person name="Yan M."/>
            <person name="Wang P."/>
            <person name="Xu J."/>
            <person name="Bruns T."/>
            <person name="Baldrian P."/>
            <person name="Vilgalys R."/>
            <person name="Dunand C."/>
            <person name="Henrissat B."/>
            <person name="Grigoriev I.V."/>
            <person name="Hibbett D."/>
            <person name="Nagy L.G."/>
            <person name="Martin F.M."/>
        </authorList>
    </citation>
    <scope>NUCLEOTIDE SEQUENCE</scope>
    <source>
        <strain evidence="1">UP504</strain>
    </source>
</reference>
<accession>A0A9P6AKU8</accession>
<evidence type="ECO:0000313" key="1">
    <source>
        <dbReference type="EMBL" id="KAF9506671.1"/>
    </source>
</evidence>